<comment type="caution">
    <text evidence="1">The sequence shown here is derived from an EMBL/GenBank/DDBJ whole genome shotgun (WGS) entry which is preliminary data.</text>
</comment>
<evidence type="ECO:0000313" key="1">
    <source>
        <dbReference type="EMBL" id="KAK4102000.1"/>
    </source>
</evidence>
<reference evidence="1" key="1">
    <citation type="journal article" date="2023" name="Mol. Phylogenet. Evol.">
        <title>Genome-scale phylogeny and comparative genomics of the fungal order Sordariales.</title>
        <authorList>
            <person name="Hensen N."/>
            <person name="Bonometti L."/>
            <person name="Westerberg I."/>
            <person name="Brannstrom I.O."/>
            <person name="Guillou S."/>
            <person name="Cros-Aarteil S."/>
            <person name="Calhoun S."/>
            <person name="Haridas S."/>
            <person name="Kuo A."/>
            <person name="Mondo S."/>
            <person name="Pangilinan J."/>
            <person name="Riley R."/>
            <person name="LaButti K."/>
            <person name="Andreopoulos B."/>
            <person name="Lipzen A."/>
            <person name="Chen C."/>
            <person name="Yan M."/>
            <person name="Daum C."/>
            <person name="Ng V."/>
            <person name="Clum A."/>
            <person name="Steindorff A."/>
            <person name="Ohm R.A."/>
            <person name="Martin F."/>
            <person name="Silar P."/>
            <person name="Natvig D.O."/>
            <person name="Lalanne C."/>
            <person name="Gautier V."/>
            <person name="Ament-Velasquez S.L."/>
            <person name="Kruys A."/>
            <person name="Hutchinson M.I."/>
            <person name="Powell A.J."/>
            <person name="Barry K."/>
            <person name="Miller A.N."/>
            <person name="Grigoriev I.V."/>
            <person name="Debuchy R."/>
            <person name="Gladieux P."/>
            <person name="Hiltunen Thoren M."/>
            <person name="Johannesson H."/>
        </authorList>
    </citation>
    <scope>NUCLEOTIDE SEQUENCE</scope>
    <source>
        <strain evidence="1">CBS 757.83</strain>
    </source>
</reference>
<gene>
    <name evidence="1" type="ORF">N658DRAFT_495933</name>
</gene>
<evidence type="ECO:0000313" key="2">
    <source>
        <dbReference type="Proteomes" id="UP001305647"/>
    </source>
</evidence>
<name>A0AAN6Q1R8_9PEZI</name>
<accession>A0AAN6Q1R8</accession>
<keyword evidence="2" id="KW-1185">Reference proteome</keyword>
<protein>
    <submittedName>
        <fullName evidence="1">Uncharacterized protein</fullName>
    </submittedName>
</protein>
<dbReference type="EMBL" id="MU863633">
    <property type="protein sequence ID" value="KAK4102000.1"/>
    <property type="molecule type" value="Genomic_DNA"/>
</dbReference>
<dbReference type="Proteomes" id="UP001305647">
    <property type="component" value="Unassembled WGS sequence"/>
</dbReference>
<proteinExistence type="predicted"/>
<sequence>MTEAKTTTVLNGESPQSTTLRHLLTLPAVQDGVRVFKANPLGNMSIQLGYSAYNMVGAPMVSLFNKPLSYVTPYVQRVDQYGDQTLSRVEEKYPMVKKPSPELLSDAKQAVYAPVRHVTEVYNGTLQRTGGMYVVASGKAAAKTVVVVSVEGAVFALREAMNLTDSLQIRDSLKKVVSQLEAVVNRHNMAGNNANHVAQPQDAAAKVTGA</sequence>
<dbReference type="AlphaFoldDB" id="A0AAN6Q1R8"/>
<organism evidence="1 2">
    <name type="scientific">Parathielavia hyrcaniae</name>
    <dbReference type="NCBI Taxonomy" id="113614"/>
    <lineage>
        <taxon>Eukaryota</taxon>
        <taxon>Fungi</taxon>
        <taxon>Dikarya</taxon>
        <taxon>Ascomycota</taxon>
        <taxon>Pezizomycotina</taxon>
        <taxon>Sordariomycetes</taxon>
        <taxon>Sordariomycetidae</taxon>
        <taxon>Sordariales</taxon>
        <taxon>Chaetomiaceae</taxon>
        <taxon>Parathielavia</taxon>
    </lineage>
</organism>
<reference evidence="1" key="2">
    <citation type="submission" date="2023-05" db="EMBL/GenBank/DDBJ databases">
        <authorList>
            <consortium name="Lawrence Berkeley National Laboratory"/>
            <person name="Steindorff A."/>
            <person name="Hensen N."/>
            <person name="Bonometti L."/>
            <person name="Westerberg I."/>
            <person name="Brannstrom I.O."/>
            <person name="Guillou S."/>
            <person name="Cros-Aarteil S."/>
            <person name="Calhoun S."/>
            <person name="Haridas S."/>
            <person name="Kuo A."/>
            <person name="Mondo S."/>
            <person name="Pangilinan J."/>
            <person name="Riley R."/>
            <person name="Labutti K."/>
            <person name="Andreopoulos B."/>
            <person name="Lipzen A."/>
            <person name="Chen C."/>
            <person name="Yanf M."/>
            <person name="Daum C."/>
            <person name="Ng V."/>
            <person name="Clum A."/>
            <person name="Ohm R."/>
            <person name="Martin F."/>
            <person name="Silar P."/>
            <person name="Natvig D."/>
            <person name="Lalanne C."/>
            <person name="Gautier V."/>
            <person name="Ament-Velasquez S.L."/>
            <person name="Kruys A."/>
            <person name="Hutchinson M.I."/>
            <person name="Powell A.J."/>
            <person name="Barry K."/>
            <person name="Miller A.N."/>
            <person name="Grigoriev I.V."/>
            <person name="Debuchy R."/>
            <person name="Gladieux P."/>
            <person name="Thoren M.H."/>
            <person name="Johannesson H."/>
        </authorList>
    </citation>
    <scope>NUCLEOTIDE SEQUENCE</scope>
    <source>
        <strain evidence="1">CBS 757.83</strain>
    </source>
</reference>